<evidence type="ECO:0000256" key="7">
    <source>
        <dbReference type="ARBA" id="ARBA00022833"/>
    </source>
</evidence>
<evidence type="ECO:0000256" key="4">
    <source>
        <dbReference type="ARBA" id="ARBA00022730"/>
    </source>
</evidence>
<keyword evidence="6 10" id="KW-0378">Hydrolase</keyword>
<feature type="domain" description="EngC GTPase" evidence="11">
    <location>
        <begin position="99"/>
        <end position="246"/>
    </location>
</feature>
<dbReference type="PROSITE" id="PS50936">
    <property type="entry name" value="ENGC_GTPASE"/>
    <property type="match status" value="1"/>
</dbReference>
<dbReference type="RefSeq" id="WP_047879343.1">
    <property type="nucleotide sequence ID" value="NZ_LDOT01000016.1"/>
</dbReference>
<dbReference type="PANTHER" id="PTHR32120">
    <property type="entry name" value="SMALL RIBOSOMAL SUBUNIT BIOGENESIS GTPASE RSGA"/>
    <property type="match status" value="1"/>
</dbReference>
<proteinExistence type="inferred from homology"/>
<evidence type="ECO:0000256" key="8">
    <source>
        <dbReference type="ARBA" id="ARBA00022884"/>
    </source>
</evidence>
<comment type="subunit">
    <text evidence="10">Monomer. Associates with 30S ribosomal subunit, binds 16S rRNA.</text>
</comment>
<name>A0A0J1GZY6_9GAMM</name>
<keyword evidence="9 10" id="KW-0342">GTP-binding</keyword>
<dbReference type="HAMAP" id="MF_01820">
    <property type="entry name" value="GTPase_RsgA"/>
    <property type="match status" value="1"/>
</dbReference>
<keyword evidence="8 10" id="KW-0694">RNA-binding</keyword>
<organism evidence="13 14">
    <name type="scientific">Photobacterium aquae</name>
    <dbReference type="NCBI Taxonomy" id="1195763"/>
    <lineage>
        <taxon>Bacteria</taxon>
        <taxon>Pseudomonadati</taxon>
        <taxon>Pseudomonadota</taxon>
        <taxon>Gammaproteobacteria</taxon>
        <taxon>Vibrionales</taxon>
        <taxon>Vibrionaceae</taxon>
        <taxon>Photobacterium</taxon>
    </lineage>
</organism>
<evidence type="ECO:0000256" key="9">
    <source>
        <dbReference type="ARBA" id="ARBA00023134"/>
    </source>
</evidence>
<dbReference type="InterPro" id="IPR010914">
    <property type="entry name" value="RsgA_GTPase_dom"/>
</dbReference>
<dbReference type="Gene3D" id="3.40.50.300">
    <property type="entry name" value="P-loop containing nucleotide triphosphate hydrolases"/>
    <property type="match status" value="1"/>
</dbReference>
<dbReference type="PANTHER" id="PTHR32120:SF10">
    <property type="entry name" value="SMALL RIBOSOMAL SUBUNIT BIOGENESIS GTPASE RSGA"/>
    <property type="match status" value="1"/>
</dbReference>
<evidence type="ECO:0000259" key="11">
    <source>
        <dbReference type="PROSITE" id="PS50936"/>
    </source>
</evidence>
<comment type="similarity">
    <text evidence="10">Belongs to the TRAFAC class YlqF/YawG GTPase family. RsgA subfamily.</text>
</comment>
<accession>A0A0J1GZY6</accession>
<dbReference type="PATRIC" id="fig|1195763.3.peg.2766"/>
<dbReference type="InterPro" id="IPR004881">
    <property type="entry name" value="Ribosome_biogen_GTPase_RsgA"/>
</dbReference>
<evidence type="ECO:0000313" key="14">
    <source>
        <dbReference type="Proteomes" id="UP000036097"/>
    </source>
</evidence>
<sequence>MIVPSLIDLGMRPFFQQQLSLEELESSALGRVIELHKSEAVLLAGSEVLRFKLTPNLEPICVGDWVVFNDERLIRVLERQSLFQRKAAGSANERQLIAANIDTVFIVSSLNGDFSLNRIERYLALAKETYVEPVIILTKADLASDADAIRDQVQLLDSLLSVHCVNALDSDDIAVLKRYCQRGKTLAFMGSSGVGKSTLVNGLLGHDAMETGGIREQDSKGRHTTTYRAIKWLPEGGLLMDTPGMRELQLSDAKEGIKLTFAEIESLAEQCRFSDCQHINEPGCAVLRAVDTGELSTRRLDNFQKLLREEAHNSATLAQKRAKDRAFQKMVNSVQEQARSVKKYQ</sequence>
<keyword evidence="5 10" id="KW-0547">Nucleotide-binding</keyword>
<dbReference type="SUPFAM" id="SSF52540">
    <property type="entry name" value="P-loop containing nucleoside triphosphate hydrolases"/>
    <property type="match status" value="1"/>
</dbReference>
<feature type="domain" description="CP-type G" evidence="12">
    <location>
        <begin position="93"/>
        <end position="248"/>
    </location>
</feature>
<dbReference type="Pfam" id="PF03193">
    <property type="entry name" value="RsgA_GTPase"/>
    <property type="match status" value="1"/>
</dbReference>
<keyword evidence="2 10" id="KW-0690">Ribosome biogenesis</keyword>
<evidence type="ECO:0000313" key="13">
    <source>
        <dbReference type="EMBL" id="KLV05135.1"/>
    </source>
</evidence>
<dbReference type="GO" id="GO:0005737">
    <property type="term" value="C:cytoplasm"/>
    <property type="evidence" value="ECO:0007669"/>
    <property type="project" value="UniProtKB-SubCell"/>
</dbReference>
<dbReference type="GO" id="GO:0003924">
    <property type="term" value="F:GTPase activity"/>
    <property type="evidence" value="ECO:0007669"/>
    <property type="project" value="UniProtKB-UniRule"/>
</dbReference>
<dbReference type="STRING" id="1195763.ABT56_13070"/>
<dbReference type="GO" id="GO:0042274">
    <property type="term" value="P:ribosomal small subunit biogenesis"/>
    <property type="evidence" value="ECO:0007669"/>
    <property type="project" value="UniProtKB-UniRule"/>
</dbReference>
<comment type="function">
    <text evidence="10">One of several proteins that assist in the late maturation steps of the functional core of the 30S ribosomal subunit. Helps release RbfA from mature subunits. May play a role in the assembly of ribosomal proteins into the subunit. Circularly permuted GTPase that catalyzes slow GTP hydrolysis, GTPase activity is stimulated by the 30S ribosomal subunit.</text>
</comment>
<dbReference type="Gene3D" id="1.10.40.50">
    <property type="entry name" value="Probable gtpase engc, domain 3"/>
    <property type="match status" value="1"/>
</dbReference>
<evidence type="ECO:0000256" key="1">
    <source>
        <dbReference type="ARBA" id="ARBA00022490"/>
    </source>
</evidence>
<evidence type="ECO:0000256" key="2">
    <source>
        <dbReference type="ARBA" id="ARBA00022517"/>
    </source>
</evidence>
<dbReference type="NCBIfam" id="TIGR00157">
    <property type="entry name" value="ribosome small subunit-dependent GTPase A"/>
    <property type="match status" value="1"/>
</dbReference>
<dbReference type="Proteomes" id="UP000036097">
    <property type="component" value="Unassembled WGS sequence"/>
</dbReference>
<feature type="binding site" evidence="10">
    <location>
        <position position="284"/>
    </location>
    <ligand>
        <name>Zn(2+)</name>
        <dbReference type="ChEBI" id="CHEBI:29105"/>
    </ligand>
</feature>
<dbReference type="AlphaFoldDB" id="A0A0J1GZY6"/>
<keyword evidence="14" id="KW-1185">Reference proteome</keyword>
<keyword evidence="4 10" id="KW-0699">rRNA-binding</keyword>
<feature type="binding site" evidence="10">
    <location>
        <position position="278"/>
    </location>
    <ligand>
        <name>Zn(2+)</name>
        <dbReference type="ChEBI" id="CHEBI:29105"/>
    </ligand>
</feature>
<dbReference type="EMBL" id="LDOT01000016">
    <property type="protein sequence ID" value="KLV05135.1"/>
    <property type="molecule type" value="Genomic_DNA"/>
</dbReference>
<feature type="binding site" evidence="10">
    <location>
        <position position="276"/>
    </location>
    <ligand>
        <name>Zn(2+)</name>
        <dbReference type="ChEBI" id="CHEBI:29105"/>
    </ligand>
</feature>
<comment type="caution">
    <text evidence="13">The sequence shown here is derived from an EMBL/GenBank/DDBJ whole genome shotgun (WGS) entry which is preliminary data.</text>
</comment>
<dbReference type="GO" id="GO:0005525">
    <property type="term" value="F:GTP binding"/>
    <property type="evidence" value="ECO:0007669"/>
    <property type="project" value="UniProtKB-UniRule"/>
</dbReference>
<dbReference type="CDD" id="cd01854">
    <property type="entry name" value="YjeQ_EngC"/>
    <property type="match status" value="1"/>
</dbReference>
<evidence type="ECO:0000256" key="3">
    <source>
        <dbReference type="ARBA" id="ARBA00022723"/>
    </source>
</evidence>
<comment type="cofactor">
    <cofactor evidence="10">
        <name>Zn(2+)</name>
        <dbReference type="ChEBI" id="CHEBI:29105"/>
    </cofactor>
    <text evidence="10">Binds 1 zinc ion per subunit.</text>
</comment>
<dbReference type="GO" id="GO:0019843">
    <property type="term" value="F:rRNA binding"/>
    <property type="evidence" value="ECO:0007669"/>
    <property type="project" value="UniProtKB-KW"/>
</dbReference>
<comment type="subcellular location">
    <subcellularLocation>
        <location evidence="10">Cytoplasm</location>
    </subcellularLocation>
</comment>
<feature type="binding site" evidence="10">
    <location>
        <begin position="190"/>
        <end position="198"/>
    </location>
    <ligand>
        <name>GTP</name>
        <dbReference type="ChEBI" id="CHEBI:37565"/>
    </ligand>
</feature>
<protein>
    <recommendedName>
        <fullName evidence="10">Small ribosomal subunit biogenesis GTPase RsgA</fullName>
        <ecNumber evidence="10">3.6.1.-</ecNumber>
    </recommendedName>
</protein>
<feature type="binding site" evidence="10">
    <location>
        <position position="271"/>
    </location>
    <ligand>
        <name>Zn(2+)</name>
        <dbReference type="ChEBI" id="CHEBI:29105"/>
    </ligand>
</feature>
<evidence type="ECO:0000256" key="5">
    <source>
        <dbReference type="ARBA" id="ARBA00022741"/>
    </source>
</evidence>
<evidence type="ECO:0000256" key="6">
    <source>
        <dbReference type="ARBA" id="ARBA00022801"/>
    </source>
</evidence>
<dbReference type="OrthoDB" id="9809485at2"/>
<feature type="binding site" evidence="10">
    <location>
        <begin position="138"/>
        <end position="141"/>
    </location>
    <ligand>
        <name>GTP</name>
        <dbReference type="ChEBI" id="CHEBI:37565"/>
    </ligand>
</feature>
<dbReference type="InterPro" id="IPR027417">
    <property type="entry name" value="P-loop_NTPase"/>
</dbReference>
<dbReference type="InterPro" id="IPR030378">
    <property type="entry name" value="G_CP_dom"/>
</dbReference>
<reference evidence="13 14" key="1">
    <citation type="submission" date="2015-05" db="EMBL/GenBank/DDBJ databases">
        <title>Photobacterium galathea sp. nov.</title>
        <authorList>
            <person name="Machado H."/>
            <person name="Gram L."/>
        </authorList>
    </citation>
    <scope>NUCLEOTIDE SEQUENCE [LARGE SCALE GENOMIC DNA]</scope>
    <source>
        <strain evidence="13 14">CGMCC 1.12159</strain>
    </source>
</reference>
<evidence type="ECO:0000256" key="10">
    <source>
        <dbReference type="HAMAP-Rule" id="MF_01820"/>
    </source>
</evidence>
<keyword evidence="3 10" id="KW-0479">Metal-binding</keyword>
<dbReference type="PROSITE" id="PS51721">
    <property type="entry name" value="G_CP"/>
    <property type="match status" value="1"/>
</dbReference>
<evidence type="ECO:0000259" key="12">
    <source>
        <dbReference type="PROSITE" id="PS51721"/>
    </source>
</evidence>
<keyword evidence="7 10" id="KW-0862">Zinc</keyword>
<dbReference type="GO" id="GO:0046872">
    <property type="term" value="F:metal ion binding"/>
    <property type="evidence" value="ECO:0007669"/>
    <property type="project" value="UniProtKB-KW"/>
</dbReference>
<dbReference type="EC" id="3.6.1.-" evidence="10"/>
<keyword evidence="1 10" id="KW-0963">Cytoplasm</keyword>
<gene>
    <name evidence="10" type="primary">rsgA</name>
    <name evidence="13" type="ORF">ABT56_13070</name>
</gene>